<dbReference type="EMBL" id="LRIE01000055">
    <property type="protein sequence ID" value="KZM36312.1"/>
    <property type="molecule type" value="Genomic_DNA"/>
</dbReference>
<feature type="compositionally biased region" description="Polar residues" evidence="1">
    <location>
        <begin position="1"/>
        <end position="11"/>
    </location>
</feature>
<dbReference type="InterPro" id="IPR005532">
    <property type="entry name" value="SUMF_dom"/>
</dbReference>
<feature type="domain" description="Sulfatase-modifying factor enzyme-like" evidence="2">
    <location>
        <begin position="53"/>
        <end position="282"/>
    </location>
</feature>
<dbReference type="PATRIC" id="fig|43678.3.peg.1072"/>
<feature type="region of interest" description="Disordered" evidence="1">
    <location>
        <begin position="1"/>
        <end position="67"/>
    </location>
</feature>
<dbReference type="InterPro" id="IPR042095">
    <property type="entry name" value="SUMF_sf"/>
</dbReference>
<dbReference type="Proteomes" id="UP000076447">
    <property type="component" value="Unassembled WGS sequence"/>
</dbReference>
<dbReference type="PANTHER" id="PTHR23150">
    <property type="entry name" value="SULFATASE MODIFYING FACTOR 1, 2"/>
    <property type="match status" value="1"/>
</dbReference>
<evidence type="ECO:0000256" key="1">
    <source>
        <dbReference type="SAM" id="MobiDB-lite"/>
    </source>
</evidence>
<dbReference type="InterPro" id="IPR016187">
    <property type="entry name" value="CTDL_fold"/>
</dbReference>
<name>A0A163SE41_9CELL</name>
<organism evidence="3 4">
    <name type="scientific">Oerskovia enterophila</name>
    <dbReference type="NCBI Taxonomy" id="43678"/>
    <lineage>
        <taxon>Bacteria</taxon>
        <taxon>Bacillati</taxon>
        <taxon>Actinomycetota</taxon>
        <taxon>Actinomycetes</taxon>
        <taxon>Micrococcales</taxon>
        <taxon>Cellulomonadaceae</taxon>
        <taxon>Oerskovia</taxon>
    </lineage>
</organism>
<proteinExistence type="predicted"/>
<dbReference type="Gene3D" id="3.90.1580.10">
    <property type="entry name" value="paralog of FGE (formylglycine-generating enzyme)"/>
    <property type="match status" value="1"/>
</dbReference>
<dbReference type="SUPFAM" id="SSF56436">
    <property type="entry name" value="C-type lectin-like"/>
    <property type="match status" value="1"/>
</dbReference>
<gene>
    <name evidence="3" type="primary">pkn1</name>
    <name evidence="3" type="ORF">OJAG_10250</name>
</gene>
<comment type="caution">
    <text evidence="3">The sequence shown here is derived from an EMBL/GenBank/DDBJ whole genome shotgun (WGS) entry which is preliminary data.</text>
</comment>
<reference evidence="3 4" key="1">
    <citation type="submission" date="2016-01" db="EMBL/GenBank/DDBJ databases">
        <title>Genome sequence of Oerskovia enterophila VJag, an agar and cellulose degrading bacterium.</title>
        <authorList>
            <person name="Poehlein A."/>
            <person name="Jag V."/>
            <person name="Bengelsdorf F."/>
            <person name="Duerre P."/>
            <person name="Daniel R."/>
        </authorList>
    </citation>
    <scope>NUCLEOTIDE SEQUENCE [LARGE SCALE GENOMIC DNA]</scope>
    <source>
        <strain evidence="3 4">VJag</strain>
    </source>
</reference>
<protein>
    <submittedName>
        <fullName evidence="3">Serine/threonine-protein kinase pkn1</fullName>
        <ecNumber evidence="3">2.7.11.1</ecNumber>
    </submittedName>
</protein>
<dbReference type="GO" id="GO:0120147">
    <property type="term" value="F:formylglycine-generating oxidase activity"/>
    <property type="evidence" value="ECO:0007669"/>
    <property type="project" value="TreeGrafter"/>
</dbReference>
<feature type="region of interest" description="Disordered" evidence="1">
    <location>
        <begin position="314"/>
        <end position="346"/>
    </location>
</feature>
<keyword evidence="3" id="KW-0418">Kinase</keyword>
<dbReference type="STRING" id="43678.OJAG_10250"/>
<feature type="domain" description="Sulfatase-modifying factor enzyme-like" evidence="2">
    <location>
        <begin position="350"/>
        <end position="395"/>
    </location>
</feature>
<dbReference type="AlphaFoldDB" id="A0A163SE41"/>
<feature type="compositionally biased region" description="Low complexity" evidence="1">
    <location>
        <begin position="336"/>
        <end position="346"/>
    </location>
</feature>
<evidence type="ECO:0000259" key="2">
    <source>
        <dbReference type="Pfam" id="PF03781"/>
    </source>
</evidence>
<feature type="compositionally biased region" description="Low complexity" evidence="1">
    <location>
        <begin position="33"/>
        <end position="59"/>
    </location>
</feature>
<dbReference type="Pfam" id="PF03781">
    <property type="entry name" value="FGE-sulfatase"/>
    <property type="match status" value="2"/>
</dbReference>
<dbReference type="InterPro" id="IPR051043">
    <property type="entry name" value="Sulfatase_Mod_Factor_Kinase"/>
</dbReference>
<evidence type="ECO:0000313" key="3">
    <source>
        <dbReference type="EMBL" id="KZM36312.1"/>
    </source>
</evidence>
<sequence length="415" mass="43100">MDTAAGTSSAPEQARGPVGETTAGAPLPGSMPGSTARPAARSTAGAASPLSPLVPLPGGTYRRGSTEFYPDEAPVHEVTVGPFEIEQHPVTNAQFAAFVDATGYVTVAERPLDPADYPGVAAEDLQPGALVFTPTAGPVNLSDWRQWWRWQPGARWSAPHGPGSSITGREDHPVVQVSFEDAQAYAAWAGRSLPTEAEWEYAGRGGLDGARFAWGDEYRPDGELLANHWQGSFPYRNTGARGWVGTSPVGTFPANGFGLADMTGNVWEWTSSFYTPSHAADARTAEEVAAARDALTIEIPACCAPSTGAAMAAAHPAPHDPLGSRATVEGAGGVPGDSSDALAAASAEPGSAIPRKVLKGGSHLCAPEYCLRYRPAARSPQAVDTATSHIGFRCVVRPPVAVAPSMPASTRNLLG</sequence>
<dbReference type="PANTHER" id="PTHR23150:SF19">
    <property type="entry name" value="FORMYLGLYCINE-GENERATING ENZYME"/>
    <property type="match status" value="1"/>
</dbReference>
<keyword evidence="3" id="KW-0808">Transferase</keyword>
<dbReference type="GO" id="GO:0004674">
    <property type="term" value="F:protein serine/threonine kinase activity"/>
    <property type="evidence" value="ECO:0007669"/>
    <property type="project" value="UniProtKB-EC"/>
</dbReference>
<dbReference type="EC" id="2.7.11.1" evidence="3"/>
<accession>A0A163SE41</accession>
<evidence type="ECO:0000313" key="4">
    <source>
        <dbReference type="Proteomes" id="UP000076447"/>
    </source>
</evidence>